<dbReference type="Proteomes" id="UP000541969">
    <property type="component" value="Unassembled WGS sequence"/>
</dbReference>
<dbReference type="Gene3D" id="3.20.20.30">
    <property type="entry name" value="Luciferase-like domain"/>
    <property type="match status" value="1"/>
</dbReference>
<reference evidence="6 7" key="1">
    <citation type="submission" date="2020-07" db="EMBL/GenBank/DDBJ databases">
        <title>Sequencing the genomes of 1000 actinobacteria strains.</title>
        <authorList>
            <person name="Klenk H.-P."/>
        </authorList>
    </citation>
    <scope>NUCLEOTIDE SEQUENCE [LARGE SCALE GENOMIC DNA]</scope>
    <source>
        <strain evidence="6 7">DSM 104001</strain>
    </source>
</reference>
<feature type="domain" description="Luciferase-like" evidence="5">
    <location>
        <begin position="19"/>
        <end position="276"/>
    </location>
</feature>
<organism evidence="6 7">
    <name type="scientific">Petropleomorpha daqingensis</name>
    <dbReference type="NCBI Taxonomy" id="2026353"/>
    <lineage>
        <taxon>Bacteria</taxon>
        <taxon>Bacillati</taxon>
        <taxon>Actinomycetota</taxon>
        <taxon>Actinomycetes</taxon>
        <taxon>Geodermatophilales</taxon>
        <taxon>Geodermatophilaceae</taxon>
        <taxon>Petropleomorpha</taxon>
    </lineage>
</organism>
<dbReference type="EMBL" id="JACBZT010000001">
    <property type="protein sequence ID" value="NYJ05774.1"/>
    <property type="molecule type" value="Genomic_DNA"/>
</dbReference>
<dbReference type="InterPro" id="IPR036661">
    <property type="entry name" value="Luciferase-like_sf"/>
</dbReference>
<dbReference type="GO" id="GO:0046306">
    <property type="term" value="P:alkanesulfonate catabolic process"/>
    <property type="evidence" value="ECO:0007669"/>
    <property type="project" value="TreeGrafter"/>
</dbReference>
<dbReference type="InterPro" id="IPR050172">
    <property type="entry name" value="SsuD_RutA_monooxygenase"/>
</dbReference>
<evidence type="ECO:0000256" key="1">
    <source>
        <dbReference type="ARBA" id="ARBA00022630"/>
    </source>
</evidence>
<evidence type="ECO:0000259" key="5">
    <source>
        <dbReference type="Pfam" id="PF00296"/>
    </source>
</evidence>
<evidence type="ECO:0000256" key="4">
    <source>
        <dbReference type="ARBA" id="ARBA00023033"/>
    </source>
</evidence>
<proteinExistence type="predicted"/>
<dbReference type="SUPFAM" id="SSF51679">
    <property type="entry name" value="Bacterial luciferase-like"/>
    <property type="match status" value="1"/>
</dbReference>
<evidence type="ECO:0000256" key="3">
    <source>
        <dbReference type="ARBA" id="ARBA00023002"/>
    </source>
</evidence>
<evidence type="ECO:0000313" key="7">
    <source>
        <dbReference type="Proteomes" id="UP000541969"/>
    </source>
</evidence>
<keyword evidence="4 6" id="KW-0503">Monooxygenase</keyword>
<dbReference type="InterPro" id="IPR011251">
    <property type="entry name" value="Luciferase-like_dom"/>
</dbReference>
<evidence type="ECO:0000313" key="6">
    <source>
        <dbReference type="EMBL" id="NYJ05774.1"/>
    </source>
</evidence>
<name>A0A853CDC1_9ACTN</name>
<dbReference type="PANTHER" id="PTHR42847">
    <property type="entry name" value="ALKANESULFONATE MONOOXYGENASE"/>
    <property type="match status" value="1"/>
</dbReference>
<keyword evidence="2" id="KW-0288">FMN</keyword>
<keyword evidence="7" id="KW-1185">Reference proteome</keyword>
<dbReference type="RefSeq" id="WP_179716398.1">
    <property type="nucleotide sequence ID" value="NZ_JACBZT010000001.1"/>
</dbReference>
<evidence type="ECO:0000256" key="2">
    <source>
        <dbReference type="ARBA" id="ARBA00022643"/>
    </source>
</evidence>
<dbReference type="GO" id="GO:0008726">
    <property type="term" value="F:alkanesulfonate monooxygenase activity"/>
    <property type="evidence" value="ECO:0007669"/>
    <property type="project" value="TreeGrafter"/>
</dbReference>
<comment type="caution">
    <text evidence="6">The sequence shown here is derived from an EMBL/GenBank/DDBJ whole genome shotgun (WGS) entry which is preliminary data.</text>
</comment>
<keyword evidence="3" id="KW-0560">Oxidoreductase</keyword>
<dbReference type="Pfam" id="PF00296">
    <property type="entry name" value="Bac_luciferase"/>
    <property type="match status" value="1"/>
</dbReference>
<protein>
    <submittedName>
        <fullName evidence="6">Alkanesulfonate monooxygenase SsuD/methylene tetrahydromethanopterin reductase-like flavin-dependent oxidoreductase (Luciferase family)</fullName>
    </submittedName>
</protein>
<accession>A0A853CDC1</accession>
<dbReference type="PANTHER" id="PTHR42847:SF4">
    <property type="entry name" value="ALKANESULFONATE MONOOXYGENASE-RELATED"/>
    <property type="match status" value="1"/>
</dbReference>
<dbReference type="AlphaFoldDB" id="A0A853CDC1"/>
<sequence>MDIGIGIPNTVTGATGPLLLDWARRAEAAGFSTLATIGRIAYPGFEELSVLGAAGAVTERIGLVTNVLLAPTRSSAELAKQAATVQQLSGGRLTLGLGVGGRPDDFALAGRDFGRRGRLFDQQLADLRRAWSGEPLAEGSKPPAPDPGPGGVPILIGGTSDATIRRTVEHGSGWTAGGAPPQATGPFAERVRAAWREAGRDGSPTIAALNYFGLGDTEERSRAYLLDYYGILGPQVAEMIAGGAHRSPQAIKDVIAAFEDAGVDELVLDPTVAELDQVDRLAEVVFG</sequence>
<gene>
    <name evidence="6" type="ORF">GGQ55_002052</name>
</gene>
<keyword evidence="1" id="KW-0285">Flavoprotein</keyword>